<accession>A0A6J7L6H7</accession>
<dbReference type="InterPro" id="IPR036866">
    <property type="entry name" value="RibonucZ/Hydroxyglut_hydro"/>
</dbReference>
<dbReference type="SMART" id="SM00849">
    <property type="entry name" value="Lactamase_B"/>
    <property type="match status" value="1"/>
</dbReference>
<sequence length="278" mass="30810">MSFAPVAPTIHIPPTKIANDTHVIHQVQPALGEPIFVFLNSMLILGKEPMIVDTGSPANRTQWQEDVFSLVDPKDVRWIFLSHDDVDHSGNLEEAMTACPNATLVCNWAMVERHTNCFDFPLDRCRWLMDGESLDIGDRVLQAVRPPVFDSPTTRGLYDPSTGVYWAADAFASPVPDPHMAIADLDKEFWHEMLKVFSMGAVSPWLSMVDPVKFGHCVDRIQNLDITTIASGHSPILEGALIDEAFARIRMSPTLDPPVLPDHSVLQQIIAAVSQPPT</sequence>
<gene>
    <name evidence="3" type="ORF">UFOPK2656_03141</name>
    <name evidence="4" type="ORF">UFOPK3267_01313</name>
    <name evidence="5" type="ORF">UFOPK3651_03535</name>
    <name evidence="6" type="ORF">UFOPK3931_00440</name>
    <name evidence="2" type="ORF">UFOPK4189_03296</name>
</gene>
<dbReference type="PANTHER" id="PTHR43717">
    <property type="entry name" value="ANAEROBIC NITRIC OXIDE REDUCTASE FLAVORUBREDOXIN"/>
    <property type="match status" value="1"/>
</dbReference>
<dbReference type="AlphaFoldDB" id="A0A6J7L6H7"/>
<dbReference type="EMBL" id="CAESGF010000035">
    <property type="protein sequence ID" value="CAB4365553.1"/>
    <property type="molecule type" value="Genomic_DNA"/>
</dbReference>
<proteinExistence type="predicted"/>
<dbReference type="EMBL" id="CAEZYF010000030">
    <property type="protein sequence ID" value="CAB4744452.1"/>
    <property type="molecule type" value="Genomic_DNA"/>
</dbReference>
<dbReference type="SUPFAM" id="SSF56281">
    <property type="entry name" value="Metallo-hydrolase/oxidoreductase"/>
    <property type="match status" value="1"/>
</dbReference>
<dbReference type="Gene3D" id="3.60.15.10">
    <property type="entry name" value="Ribonuclease Z/Hydroxyacylglutathione hydrolase-like"/>
    <property type="match status" value="1"/>
</dbReference>
<dbReference type="InterPro" id="IPR001279">
    <property type="entry name" value="Metallo-B-lactamas"/>
</dbReference>
<dbReference type="InterPro" id="IPR045761">
    <property type="entry name" value="ODP_dom"/>
</dbReference>
<evidence type="ECO:0000313" key="2">
    <source>
        <dbReference type="EMBL" id="CAB4365553.1"/>
    </source>
</evidence>
<dbReference type="EMBL" id="CAFBOL010000006">
    <property type="protein sequence ID" value="CAB4975085.1"/>
    <property type="molecule type" value="Genomic_DNA"/>
</dbReference>
<name>A0A6J7L6H7_9ZZZZ</name>
<organism evidence="5">
    <name type="scientific">freshwater metagenome</name>
    <dbReference type="NCBI Taxonomy" id="449393"/>
    <lineage>
        <taxon>unclassified sequences</taxon>
        <taxon>metagenomes</taxon>
        <taxon>ecological metagenomes</taxon>
    </lineage>
</organism>
<dbReference type="PANTHER" id="PTHR43717:SF1">
    <property type="entry name" value="ANAEROBIC NITRIC OXIDE REDUCTASE FLAVORUBREDOXIN"/>
    <property type="match status" value="1"/>
</dbReference>
<evidence type="ECO:0000313" key="3">
    <source>
        <dbReference type="EMBL" id="CAB4744452.1"/>
    </source>
</evidence>
<evidence type="ECO:0000313" key="4">
    <source>
        <dbReference type="EMBL" id="CAB4850803.1"/>
    </source>
</evidence>
<protein>
    <submittedName>
        <fullName evidence="5">Unannotated protein</fullName>
    </submittedName>
</protein>
<dbReference type="EMBL" id="CAFBIY010000064">
    <property type="protein sequence ID" value="CAB4850803.1"/>
    <property type="molecule type" value="Genomic_DNA"/>
</dbReference>
<evidence type="ECO:0000313" key="5">
    <source>
        <dbReference type="EMBL" id="CAB4961314.1"/>
    </source>
</evidence>
<dbReference type="Pfam" id="PF19583">
    <property type="entry name" value="ODP"/>
    <property type="match status" value="1"/>
</dbReference>
<evidence type="ECO:0000259" key="1">
    <source>
        <dbReference type="SMART" id="SM00849"/>
    </source>
</evidence>
<reference evidence="5" key="1">
    <citation type="submission" date="2020-05" db="EMBL/GenBank/DDBJ databases">
        <authorList>
            <person name="Chiriac C."/>
            <person name="Salcher M."/>
            <person name="Ghai R."/>
            <person name="Kavagutti S V."/>
        </authorList>
    </citation>
    <scope>NUCLEOTIDE SEQUENCE</scope>
</reference>
<feature type="domain" description="Metallo-beta-lactamase" evidence="1">
    <location>
        <begin position="38"/>
        <end position="216"/>
    </location>
</feature>
<dbReference type="EMBL" id="CAFBMT010000053">
    <property type="protein sequence ID" value="CAB4961314.1"/>
    <property type="molecule type" value="Genomic_DNA"/>
</dbReference>
<evidence type="ECO:0000313" key="6">
    <source>
        <dbReference type="EMBL" id="CAB4975085.1"/>
    </source>
</evidence>